<evidence type="ECO:0000313" key="1">
    <source>
        <dbReference type="EMBL" id="RHX84372.1"/>
    </source>
</evidence>
<comment type="caution">
    <text evidence="1">The sequence shown here is derived from an EMBL/GenBank/DDBJ whole genome shotgun (WGS) entry which is preliminary data.</text>
</comment>
<name>A0A8B3CM08_9LEPT</name>
<proteinExistence type="predicted"/>
<organism evidence="1 2">
    <name type="scientific">Leptospira stimsonii</name>
    <dbReference type="NCBI Taxonomy" id="2202203"/>
    <lineage>
        <taxon>Bacteria</taxon>
        <taxon>Pseudomonadati</taxon>
        <taxon>Spirochaetota</taxon>
        <taxon>Spirochaetia</taxon>
        <taxon>Leptospirales</taxon>
        <taxon>Leptospiraceae</taxon>
        <taxon>Leptospira</taxon>
    </lineage>
</organism>
<protein>
    <submittedName>
        <fullName evidence="1">Uncharacterized protein</fullName>
    </submittedName>
</protein>
<dbReference type="EMBL" id="QHCS01000005">
    <property type="protein sequence ID" value="RHX84372.1"/>
    <property type="molecule type" value="Genomic_DNA"/>
</dbReference>
<dbReference type="AlphaFoldDB" id="A0A8B3CM08"/>
<sequence length="69" mass="8477">MNPVTKWKRRFRFVPLSIRFSVCISFRIRVKFQFANDFTTDFLILFFWKWLKILLSSLDKRAVLIKMSE</sequence>
<reference evidence="2" key="1">
    <citation type="submission" date="2018-05" db="EMBL/GenBank/DDBJ databases">
        <title>Leptospira yasudae sp. nov. and Leptospira stimsonii sp. nov., two pathogenic species of the genus Leptospira isolated from environmental sources.</title>
        <authorList>
            <person name="Casanovas-Massana A."/>
            <person name="Hamond C."/>
            <person name="Santos L.A."/>
            <person name="Hacker K.P."/>
            <person name="Balassiano I."/>
            <person name="Medeiros M.A."/>
            <person name="Reis M.G."/>
            <person name="Ko A.I."/>
            <person name="Wunder E.A."/>
        </authorList>
    </citation>
    <scope>NUCLEOTIDE SEQUENCE [LARGE SCALE GENOMIC DNA]</scope>
    <source>
        <strain evidence="2">AMB6-RJ</strain>
    </source>
</reference>
<dbReference type="Proteomes" id="UP000266669">
    <property type="component" value="Unassembled WGS sequence"/>
</dbReference>
<gene>
    <name evidence="1" type="ORF">DLM78_16645</name>
</gene>
<evidence type="ECO:0000313" key="2">
    <source>
        <dbReference type="Proteomes" id="UP000266669"/>
    </source>
</evidence>
<accession>A0A8B3CM08</accession>